<evidence type="ECO:0000313" key="3">
    <source>
        <dbReference type="Proteomes" id="UP000276260"/>
    </source>
</evidence>
<organism evidence="2 3">
    <name type="scientific">Rheinheimera mesophila</name>
    <dbReference type="NCBI Taxonomy" id="1547515"/>
    <lineage>
        <taxon>Bacteria</taxon>
        <taxon>Pseudomonadati</taxon>
        <taxon>Pseudomonadota</taxon>
        <taxon>Gammaproteobacteria</taxon>
        <taxon>Chromatiales</taxon>
        <taxon>Chromatiaceae</taxon>
        <taxon>Rheinheimera</taxon>
    </lineage>
</organism>
<reference evidence="2 3" key="1">
    <citation type="submission" date="2018-11" db="EMBL/GenBank/DDBJ databases">
        <title>Draft genome analysis of Rheinheimera mesophila isolated from an industrial waste site.</title>
        <authorList>
            <person name="Yu Q."/>
            <person name="Qi Y."/>
            <person name="Zhang H."/>
            <person name="Lu Y."/>
            <person name="Pu J."/>
        </authorList>
    </citation>
    <scope>NUCLEOTIDE SEQUENCE [LARGE SCALE GENOMIC DNA]</scope>
    <source>
        <strain evidence="2 3">IITR13</strain>
    </source>
</reference>
<keyword evidence="3" id="KW-1185">Reference proteome</keyword>
<dbReference type="Proteomes" id="UP000276260">
    <property type="component" value="Unassembled WGS sequence"/>
</dbReference>
<feature type="compositionally biased region" description="Basic and acidic residues" evidence="1">
    <location>
        <begin position="71"/>
        <end position="87"/>
    </location>
</feature>
<dbReference type="AlphaFoldDB" id="A0A3P3QH14"/>
<proteinExistence type="predicted"/>
<accession>A0A3P3QH14</accession>
<feature type="region of interest" description="Disordered" evidence="1">
    <location>
        <begin position="71"/>
        <end position="92"/>
    </location>
</feature>
<protein>
    <submittedName>
        <fullName evidence="2">DUF1840 domain-containing protein</fullName>
    </submittedName>
</protein>
<dbReference type="OrthoDB" id="5625523at2"/>
<sequence>MLKFHFSGSQTVMLITFKSVAAAPVPMFGHIALQLLELMGRLPKAPGALFADDVAEALVLLQQGLTELEAREQAELPDDSADKDQEKPNTVPLKHRAVPLIALMQAAIREQKGVSWE</sequence>
<gene>
    <name evidence="2" type="ORF">EIK76_12490</name>
</gene>
<evidence type="ECO:0000313" key="2">
    <source>
        <dbReference type="EMBL" id="RRJ20335.1"/>
    </source>
</evidence>
<dbReference type="InterPro" id="IPR014991">
    <property type="entry name" value="DUF1840"/>
</dbReference>
<comment type="caution">
    <text evidence="2">The sequence shown here is derived from an EMBL/GenBank/DDBJ whole genome shotgun (WGS) entry which is preliminary data.</text>
</comment>
<dbReference type="EMBL" id="RRCF01000003">
    <property type="protein sequence ID" value="RRJ20335.1"/>
    <property type="molecule type" value="Genomic_DNA"/>
</dbReference>
<dbReference type="Pfam" id="PF08895">
    <property type="entry name" value="DUF1840"/>
    <property type="match status" value="1"/>
</dbReference>
<name>A0A3P3QH14_9GAMM</name>
<evidence type="ECO:0000256" key="1">
    <source>
        <dbReference type="SAM" id="MobiDB-lite"/>
    </source>
</evidence>